<comment type="pathway">
    <text evidence="2 9">Lipid metabolism; fatty acid biosynthesis.</text>
</comment>
<evidence type="ECO:0000256" key="10">
    <source>
        <dbReference type="SAM" id="MobiDB-lite"/>
    </source>
</evidence>
<organism evidence="12 13">
    <name type="scientific">Azospirillum thiophilum</name>
    <dbReference type="NCBI Taxonomy" id="528244"/>
    <lineage>
        <taxon>Bacteria</taxon>
        <taxon>Pseudomonadati</taxon>
        <taxon>Pseudomonadota</taxon>
        <taxon>Alphaproteobacteria</taxon>
        <taxon>Rhodospirillales</taxon>
        <taxon>Azospirillaceae</taxon>
        <taxon>Azospirillum</taxon>
    </lineage>
</organism>
<proteinExistence type="predicted"/>
<evidence type="ECO:0000256" key="3">
    <source>
        <dbReference type="ARBA" id="ARBA00017562"/>
    </source>
</evidence>
<dbReference type="KEGG" id="ati:AL072_25820"/>
<feature type="region of interest" description="Disordered" evidence="10">
    <location>
        <begin position="1"/>
        <end position="66"/>
    </location>
</feature>
<evidence type="ECO:0000259" key="11">
    <source>
        <dbReference type="PROSITE" id="PS50968"/>
    </source>
</evidence>
<dbReference type="Pfam" id="PF00364">
    <property type="entry name" value="Biotin_lipoyl"/>
    <property type="match status" value="1"/>
</dbReference>
<evidence type="ECO:0000256" key="6">
    <source>
        <dbReference type="ARBA" id="ARBA00023098"/>
    </source>
</evidence>
<dbReference type="SUPFAM" id="SSF51230">
    <property type="entry name" value="Single hybrid motif"/>
    <property type="match status" value="1"/>
</dbReference>
<dbReference type="EMBL" id="CP012404">
    <property type="protein sequence ID" value="ALG74482.1"/>
    <property type="molecule type" value="Genomic_DNA"/>
</dbReference>
<dbReference type="PANTHER" id="PTHR45266">
    <property type="entry name" value="OXALOACETATE DECARBOXYLASE ALPHA CHAIN"/>
    <property type="match status" value="1"/>
</dbReference>
<comment type="function">
    <text evidence="1 9">This protein is a component of the acetyl coenzyme A carboxylase complex; first, biotin carboxylase catalyzes the carboxylation of the carrier protein and then the transcarboxylase transfers the carboxyl group to form malonyl-CoA.</text>
</comment>
<dbReference type="InterPro" id="IPR001882">
    <property type="entry name" value="Biotin_BS"/>
</dbReference>
<sequence>MEVGDMKLHMRKFSGASPSPSPSPAAAAAAAPALETPQPFAAPAALQPAPSAPPPTRAAPAAAKPDEGLIAVRAPMLGRFYRTPSPSEPPFVEVGTHVEPDDTLCLVEVMKLFNTVPAGVRGTVTAFLVEHNAMVEEDQILVTIRPDAPAARTS</sequence>
<dbReference type="GO" id="GO:0009317">
    <property type="term" value="C:acetyl-CoA carboxylase complex"/>
    <property type="evidence" value="ECO:0007669"/>
    <property type="project" value="InterPro"/>
</dbReference>
<dbReference type="PRINTS" id="PR01071">
    <property type="entry name" value="ACOABIOTINCC"/>
</dbReference>
<dbReference type="GO" id="GO:0003989">
    <property type="term" value="F:acetyl-CoA carboxylase activity"/>
    <property type="evidence" value="ECO:0007669"/>
    <property type="project" value="InterPro"/>
</dbReference>
<dbReference type="InterPro" id="IPR011053">
    <property type="entry name" value="Single_hybrid_motif"/>
</dbReference>
<reference evidence="13" key="1">
    <citation type="submission" date="2015-08" db="EMBL/GenBank/DDBJ databases">
        <title>Complete Genome Sequence of Azospirillum thiophilum BV-S.</title>
        <authorList>
            <person name="Fomenkov A."/>
            <person name="Vincze T."/>
            <person name="Grabovich M."/>
            <person name="Dubinina G."/>
            <person name="Orlova M."/>
            <person name="Belousova E."/>
            <person name="Roberts R.J."/>
        </authorList>
    </citation>
    <scope>NUCLEOTIDE SEQUENCE [LARGE SCALE GENOMIC DNA]</scope>
    <source>
        <strain evidence="13">BV-S</strain>
    </source>
</reference>
<reference evidence="12 13" key="2">
    <citation type="journal article" date="2016" name="Genome Announc.">
        <title>Complete Genome Sequence of a Strain of Azospirillum thiophilum Isolated from a Sulfide Spring.</title>
        <authorList>
            <person name="Fomenkov A."/>
            <person name="Vincze T."/>
            <person name="Grabovich M."/>
            <person name="Anton B.P."/>
            <person name="Dubinina G."/>
            <person name="Orlova M."/>
            <person name="Belousova E."/>
            <person name="Roberts R.J."/>
        </authorList>
    </citation>
    <scope>NUCLEOTIDE SEQUENCE [LARGE SCALE GENOMIC DNA]</scope>
    <source>
        <strain evidence="12 13">BV-S</strain>
    </source>
</reference>
<dbReference type="InterPro" id="IPR050709">
    <property type="entry name" value="Biotin_Carboxyl_Carrier/Decarb"/>
</dbReference>
<evidence type="ECO:0000256" key="2">
    <source>
        <dbReference type="ARBA" id="ARBA00005194"/>
    </source>
</evidence>
<keyword evidence="5 9" id="KW-0276">Fatty acid metabolism</keyword>
<dbReference type="Proteomes" id="UP000069935">
    <property type="component" value="Chromosome 4"/>
</dbReference>
<evidence type="ECO:0000256" key="5">
    <source>
        <dbReference type="ARBA" id="ARBA00022832"/>
    </source>
</evidence>
<dbReference type="CDD" id="cd06850">
    <property type="entry name" value="biotinyl_domain"/>
    <property type="match status" value="1"/>
</dbReference>
<keyword evidence="7 9" id="KW-0275">Fatty acid biosynthesis</keyword>
<evidence type="ECO:0000256" key="1">
    <source>
        <dbReference type="ARBA" id="ARBA00003761"/>
    </source>
</evidence>
<evidence type="ECO:0000256" key="9">
    <source>
        <dbReference type="RuleBase" id="RU364072"/>
    </source>
</evidence>
<dbReference type="InterPro" id="IPR001249">
    <property type="entry name" value="AcCoA_biotinCC"/>
</dbReference>
<evidence type="ECO:0000256" key="7">
    <source>
        <dbReference type="ARBA" id="ARBA00023160"/>
    </source>
</evidence>
<name>A0AAC9EYE5_9PROT</name>
<keyword evidence="6 9" id="KW-0443">Lipid metabolism</keyword>
<keyword evidence="13" id="KW-1185">Reference proteome</keyword>
<dbReference type="AlphaFoldDB" id="A0AAC9EYE5"/>
<dbReference type="PROSITE" id="PS00188">
    <property type="entry name" value="BIOTIN"/>
    <property type="match status" value="1"/>
</dbReference>
<keyword evidence="8 9" id="KW-0092">Biotin</keyword>
<gene>
    <name evidence="12" type="ORF">AL072_25820</name>
</gene>
<dbReference type="Gene3D" id="2.40.50.100">
    <property type="match status" value="1"/>
</dbReference>
<dbReference type="InterPro" id="IPR000089">
    <property type="entry name" value="Biotin_lipoyl"/>
</dbReference>
<dbReference type="PANTHER" id="PTHR45266:SF3">
    <property type="entry name" value="OXALOACETATE DECARBOXYLASE ALPHA CHAIN"/>
    <property type="match status" value="1"/>
</dbReference>
<evidence type="ECO:0000256" key="4">
    <source>
        <dbReference type="ARBA" id="ARBA00022516"/>
    </source>
</evidence>
<accession>A0AAC9EYE5</accession>
<evidence type="ECO:0000256" key="8">
    <source>
        <dbReference type="ARBA" id="ARBA00023267"/>
    </source>
</evidence>
<evidence type="ECO:0000313" key="12">
    <source>
        <dbReference type="EMBL" id="ALG74482.1"/>
    </source>
</evidence>
<protein>
    <recommendedName>
        <fullName evidence="3 9">Biotin carboxyl carrier protein of acetyl-CoA carboxylase</fullName>
    </recommendedName>
</protein>
<keyword evidence="4 9" id="KW-0444">Lipid biosynthesis</keyword>
<evidence type="ECO:0000313" key="13">
    <source>
        <dbReference type="Proteomes" id="UP000069935"/>
    </source>
</evidence>
<dbReference type="GO" id="GO:0006633">
    <property type="term" value="P:fatty acid biosynthetic process"/>
    <property type="evidence" value="ECO:0007669"/>
    <property type="project" value="UniProtKB-KW"/>
</dbReference>
<dbReference type="PROSITE" id="PS50968">
    <property type="entry name" value="BIOTINYL_LIPOYL"/>
    <property type="match status" value="1"/>
</dbReference>
<feature type="domain" description="Lipoyl-binding" evidence="11">
    <location>
        <begin position="69"/>
        <end position="145"/>
    </location>
</feature>
<feature type="compositionally biased region" description="Low complexity" evidence="10">
    <location>
        <begin position="24"/>
        <end position="49"/>
    </location>
</feature>